<keyword evidence="1" id="KW-1133">Transmembrane helix</keyword>
<dbReference type="PANTHER" id="PTHR37417">
    <property type="entry name" value="67 KDA MYOSIN-CROSS-REACTIVE ANTIGEN FAMILY PROTEIN (AFU_ORTHOLOGUE AFUA_5G09970)"/>
    <property type="match status" value="1"/>
</dbReference>
<sequence>MYYSNGNYEAFAKPKKPKNVENKSAYIVGSGLAGLASAIFLIRDGQMPGENIHIFEELSLAGGSMDGIYNESRGYIIRGGREMEAHFETLWDLFRSIPTLENPEISVLDEFYWLNKEDPSYSKTRVIEKCGKQLENDGELTLSRKAIDEMLKLVLTSESQLDDVKINEVFSDEFFESNFWLYWSTMFAFEPWASAMEMRRYLLRFVQHVGTLKDMSALKFTKFNQYESLVKPMIHYLEGHNVHFQYDTVVNNIIVNRSDSQKIATEIQLTESGQTKVLPLTIDDLVIVTNGSITESTTYGDTEHPAPQEHEVGQSWQLWENIAKQDTSFGRPWKFYRNVPVANWVNSTTLTFSDDQVVPFLESITGKDPHSGSLVTSGPITIRDSNWLLGISISRQPHFEQQKDNELIVWLYGLFSDLPGNYIPKKITDCTGREICEEFLYHIGVPKNKISEIAATVKAVPTNMPYITSYFMPRAAGDRPKVVPDGSANLAFVGNFAETERDTVFTTEYSVRTAMEAVYQLLDVDRGIPEVFDSSFDMRMILNAIYYLNDKKGLRDLPLTKVEKFGLEAFLKKIKGTYIEEILVDQHLL</sequence>
<reference evidence="3" key="1">
    <citation type="submission" date="2015-10" db="EMBL/GenBank/DDBJ databases">
        <title>Draft Genome Sequences of 11 Lactococcus lactis subspecies cremoris strains.</title>
        <authorList>
            <person name="Wels M."/>
            <person name="Backus L."/>
            <person name="Boekhorst J."/>
            <person name="Dijkstra A."/>
            <person name="Beerthuizen M."/>
            <person name="Kelly W."/>
            <person name="Siezen R."/>
            <person name="Bachmann H."/>
            <person name="Van Hijum S."/>
        </authorList>
    </citation>
    <scope>NUCLEOTIDE SEQUENCE [LARGE SCALE GENOMIC DNA]</scope>
    <source>
        <strain evidence="3">KF282</strain>
    </source>
</reference>
<gene>
    <name evidence="2" type="ORF">KF282_0945</name>
</gene>
<feature type="transmembrane region" description="Helical" evidence="1">
    <location>
        <begin position="24"/>
        <end position="42"/>
    </location>
</feature>
<dbReference type="RefSeq" id="WP_058219358.1">
    <property type="nucleotide sequence ID" value="NZ_LKLN01000022.1"/>
</dbReference>
<evidence type="ECO:0000313" key="2">
    <source>
        <dbReference type="EMBL" id="KSU06612.1"/>
    </source>
</evidence>
<comment type="caution">
    <text evidence="2">The sequence shown here is derived from an EMBL/GenBank/DDBJ whole genome shotgun (WGS) entry which is preliminary data.</text>
</comment>
<accession>A0A0V8CZ93</accession>
<dbReference type="GO" id="GO:0071949">
    <property type="term" value="F:FAD binding"/>
    <property type="evidence" value="ECO:0007669"/>
    <property type="project" value="InterPro"/>
</dbReference>
<dbReference type="GO" id="GO:0050151">
    <property type="term" value="F:oleate hydratase activity"/>
    <property type="evidence" value="ECO:0007669"/>
    <property type="project" value="InterPro"/>
</dbReference>
<evidence type="ECO:0000313" key="3">
    <source>
        <dbReference type="Proteomes" id="UP000053058"/>
    </source>
</evidence>
<dbReference type="GO" id="GO:0006631">
    <property type="term" value="P:fatty acid metabolic process"/>
    <property type="evidence" value="ECO:0007669"/>
    <property type="project" value="InterPro"/>
</dbReference>
<dbReference type="Pfam" id="PF06100">
    <property type="entry name" value="MCRA"/>
    <property type="match status" value="1"/>
</dbReference>
<dbReference type="PATRIC" id="fig|1360.105.peg.1848"/>
<name>A0A0V8CZ93_LACLL</name>
<dbReference type="SUPFAM" id="SSF51905">
    <property type="entry name" value="FAD/NAD(P)-binding domain"/>
    <property type="match status" value="1"/>
</dbReference>
<dbReference type="InterPro" id="IPR036188">
    <property type="entry name" value="FAD/NAD-bd_sf"/>
</dbReference>
<proteinExistence type="predicted"/>
<dbReference type="PANTHER" id="PTHR37417:SF3">
    <property type="entry name" value="MYOSIN-CROSSREACTIVE PROTEIN"/>
    <property type="match status" value="1"/>
</dbReference>
<dbReference type="InterPro" id="IPR010354">
    <property type="entry name" value="Oleate_hydratase"/>
</dbReference>
<protein>
    <submittedName>
        <fullName evidence="2">Oleate hydratase</fullName>
    </submittedName>
</protein>
<evidence type="ECO:0000256" key="1">
    <source>
        <dbReference type="SAM" id="Phobius"/>
    </source>
</evidence>
<organism evidence="2 3">
    <name type="scientific">Lactococcus lactis subsp. lactis</name>
    <name type="common">Streptococcus lactis</name>
    <dbReference type="NCBI Taxonomy" id="1360"/>
    <lineage>
        <taxon>Bacteria</taxon>
        <taxon>Bacillati</taxon>
        <taxon>Bacillota</taxon>
        <taxon>Bacilli</taxon>
        <taxon>Lactobacillales</taxon>
        <taxon>Streptococcaceae</taxon>
        <taxon>Lactococcus</taxon>
    </lineage>
</organism>
<keyword evidence="1" id="KW-0472">Membrane</keyword>
<dbReference type="Gene3D" id="3.50.50.60">
    <property type="entry name" value="FAD/NAD(P)-binding domain"/>
    <property type="match status" value="3"/>
</dbReference>
<dbReference type="NCBIfam" id="NF010584">
    <property type="entry name" value="PRK13977.1"/>
    <property type="match status" value="1"/>
</dbReference>
<dbReference type="Proteomes" id="UP000053058">
    <property type="component" value="Unassembled WGS sequence"/>
</dbReference>
<dbReference type="EMBL" id="LKLN01000022">
    <property type="protein sequence ID" value="KSU06612.1"/>
    <property type="molecule type" value="Genomic_DNA"/>
</dbReference>
<dbReference type="AlphaFoldDB" id="A0A0V8CZ93"/>
<keyword evidence="1" id="KW-0812">Transmembrane</keyword>